<proteinExistence type="predicted"/>
<dbReference type="InterPro" id="IPR053842">
    <property type="entry name" value="NikA-like"/>
</dbReference>
<dbReference type="Pfam" id="PF21983">
    <property type="entry name" value="NikA-like"/>
    <property type="match status" value="1"/>
</dbReference>
<name>A0A3B9H369_9PROT</name>
<organism evidence="1 2">
    <name type="scientific">Hyphomonas adhaerens</name>
    <dbReference type="NCBI Taxonomy" id="81029"/>
    <lineage>
        <taxon>Bacteria</taxon>
        <taxon>Pseudomonadati</taxon>
        <taxon>Pseudomonadota</taxon>
        <taxon>Alphaproteobacteria</taxon>
        <taxon>Hyphomonadales</taxon>
        <taxon>Hyphomonadaceae</taxon>
        <taxon>Hyphomonas</taxon>
    </lineage>
</organism>
<reference evidence="1 2" key="1">
    <citation type="journal article" date="2018" name="Nat. Biotechnol.">
        <title>A standardized bacterial taxonomy based on genome phylogeny substantially revises the tree of life.</title>
        <authorList>
            <person name="Parks D.H."/>
            <person name="Chuvochina M."/>
            <person name="Waite D.W."/>
            <person name="Rinke C."/>
            <person name="Skarshewski A."/>
            <person name="Chaumeil P.A."/>
            <person name="Hugenholtz P."/>
        </authorList>
    </citation>
    <scope>NUCLEOTIDE SEQUENCE [LARGE SCALE GENOMIC DNA]</scope>
    <source>
        <strain evidence="1">UBA8733</strain>
    </source>
</reference>
<protein>
    <submittedName>
        <fullName evidence="1">Plasmid mobilization relaxosome protein MobC</fullName>
    </submittedName>
</protein>
<dbReference type="AlphaFoldDB" id="A0A3B9H369"/>
<gene>
    <name evidence="1" type="ORF">DCG58_18480</name>
</gene>
<evidence type="ECO:0000313" key="1">
    <source>
        <dbReference type="EMBL" id="HAE29152.1"/>
    </source>
</evidence>
<dbReference type="EMBL" id="DMAN01000419">
    <property type="protein sequence ID" value="HAE29152.1"/>
    <property type="molecule type" value="Genomic_DNA"/>
</dbReference>
<accession>A0A3B9H369</accession>
<comment type="caution">
    <text evidence="1">The sequence shown here is derived from an EMBL/GenBank/DDBJ whole genome shotgun (WGS) entry which is preliminary data.</text>
</comment>
<dbReference type="RefSeq" id="WP_272992849.1">
    <property type="nucleotide sequence ID" value="NZ_CAJWRG010000003.1"/>
</dbReference>
<evidence type="ECO:0000313" key="2">
    <source>
        <dbReference type="Proteomes" id="UP000259610"/>
    </source>
</evidence>
<dbReference type="Proteomes" id="UP000259610">
    <property type="component" value="Unassembled WGS sequence"/>
</dbReference>
<sequence length="113" mass="12614">MPRKGYRKPDAESRRDVLRVYLTPAERAHIEACVERLEGTTLADYARRRILSYPVPKPQSADHAALIRALQKLGTNLNQLARSVNSGHTIEPTGFQATIDTLHALLKKATIGR</sequence>